<feature type="transmembrane region" description="Helical" evidence="1">
    <location>
        <begin position="47"/>
        <end position="67"/>
    </location>
</feature>
<dbReference type="Proteomes" id="UP001595897">
    <property type="component" value="Unassembled WGS sequence"/>
</dbReference>
<dbReference type="InterPro" id="IPR025489">
    <property type="entry name" value="DUF4381"/>
</dbReference>
<evidence type="ECO:0000313" key="2">
    <source>
        <dbReference type="EMBL" id="MFC4698838.1"/>
    </source>
</evidence>
<keyword evidence="3" id="KW-1185">Reference proteome</keyword>
<accession>A0ABV9LTK4</accession>
<dbReference type="Pfam" id="PF14316">
    <property type="entry name" value="DUF4381"/>
    <property type="match status" value="1"/>
</dbReference>
<name>A0ABV9LTK4_9ALTE</name>
<evidence type="ECO:0000256" key="1">
    <source>
        <dbReference type="SAM" id="Phobius"/>
    </source>
</evidence>
<proteinExistence type="predicted"/>
<dbReference type="RefSeq" id="WP_382405518.1">
    <property type="nucleotide sequence ID" value="NZ_JBHSGU010000002.1"/>
</dbReference>
<reference evidence="3" key="1">
    <citation type="journal article" date="2019" name="Int. J. Syst. Evol. Microbiol.">
        <title>The Global Catalogue of Microorganisms (GCM) 10K type strain sequencing project: providing services to taxonomists for standard genome sequencing and annotation.</title>
        <authorList>
            <consortium name="The Broad Institute Genomics Platform"/>
            <consortium name="The Broad Institute Genome Sequencing Center for Infectious Disease"/>
            <person name="Wu L."/>
            <person name="Ma J."/>
        </authorList>
    </citation>
    <scope>NUCLEOTIDE SEQUENCE [LARGE SCALE GENOMIC DNA]</scope>
    <source>
        <strain evidence="3">KACC 12507</strain>
    </source>
</reference>
<keyword evidence="1" id="KW-0472">Membrane</keyword>
<comment type="caution">
    <text evidence="2">The sequence shown here is derived from an EMBL/GenBank/DDBJ whole genome shotgun (WGS) entry which is preliminary data.</text>
</comment>
<dbReference type="EMBL" id="JBHSGU010000002">
    <property type="protein sequence ID" value="MFC4698838.1"/>
    <property type="molecule type" value="Genomic_DNA"/>
</dbReference>
<gene>
    <name evidence="2" type="ORF">ACFO4O_01515</name>
</gene>
<keyword evidence="1" id="KW-0812">Transmembrane</keyword>
<evidence type="ECO:0000313" key="3">
    <source>
        <dbReference type="Proteomes" id="UP001595897"/>
    </source>
</evidence>
<organism evidence="2 3">
    <name type="scientific">Glaciecola siphonariae</name>
    <dbReference type="NCBI Taxonomy" id="521012"/>
    <lineage>
        <taxon>Bacteria</taxon>
        <taxon>Pseudomonadati</taxon>
        <taxon>Pseudomonadota</taxon>
        <taxon>Gammaproteobacteria</taxon>
        <taxon>Alteromonadales</taxon>
        <taxon>Alteromonadaceae</taxon>
        <taxon>Glaciecola</taxon>
    </lineage>
</organism>
<protein>
    <submittedName>
        <fullName evidence="2">DUF4381 domain-containing protein</fullName>
    </submittedName>
</protein>
<sequence>MSTLPPLSAFKWTQAQANNLNPNAASPLDQLADIHLPQAVSIWPPAVGYWIVLALLLGAFITLYLWNRTRKNRLKPRNESLKALESIKPSDTKAYAQIHHVLKQAAHAYLPQHKVLHLHGSGWQSVLTGLYTHGDQKQICATLQALAAWQYDERTELENFEQTRTAARTWIKRALPPKKGALDV</sequence>
<keyword evidence="1" id="KW-1133">Transmembrane helix</keyword>